<organism evidence="1 2">
    <name type="scientific">Auriscalpium vulgare</name>
    <dbReference type="NCBI Taxonomy" id="40419"/>
    <lineage>
        <taxon>Eukaryota</taxon>
        <taxon>Fungi</taxon>
        <taxon>Dikarya</taxon>
        <taxon>Basidiomycota</taxon>
        <taxon>Agaricomycotina</taxon>
        <taxon>Agaricomycetes</taxon>
        <taxon>Russulales</taxon>
        <taxon>Auriscalpiaceae</taxon>
        <taxon>Auriscalpium</taxon>
    </lineage>
</organism>
<feature type="non-terminal residue" evidence="1">
    <location>
        <position position="1"/>
    </location>
</feature>
<reference evidence="1" key="2">
    <citation type="journal article" date="2022" name="New Phytol.">
        <title>Evolutionary transition to the ectomycorrhizal habit in the genomes of a hyperdiverse lineage of mushroom-forming fungi.</title>
        <authorList>
            <person name="Looney B."/>
            <person name="Miyauchi S."/>
            <person name="Morin E."/>
            <person name="Drula E."/>
            <person name="Courty P.E."/>
            <person name="Kohler A."/>
            <person name="Kuo A."/>
            <person name="LaButti K."/>
            <person name="Pangilinan J."/>
            <person name="Lipzen A."/>
            <person name="Riley R."/>
            <person name="Andreopoulos W."/>
            <person name="He G."/>
            <person name="Johnson J."/>
            <person name="Nolan M."/>
            <person name="Tritt A."/>
            <person name="Barry K.W."/>
            <person name="Grigoriev I.V."/>
            <person name="Nagy L.G."/>
            <person name="Hibbett D."/>
            <person name="Henrissat B."/>
            <person name="Matheny P.B."/>
            <person name="Labbe J."/>
            <person name="Martin F.M."/>
        </authorList>
    </citation>
    <scope>NUCLEOTIDE SEQUENCE</scope>
    <source>
        <strain evidence="1">FP105234-sp</strain>
    </source>
</reference>
<comment type="caution">
    <text evidence="1">The sequence shown here is derived from an EMBL/GenBank/DDBJ whole genome shotgun (WGS) entry which is preliminary data.</text>
</comment>
<evidence type="ECO:0000313" key="2">
    <source>
        <dbReference type="Proteomes" id="UP000814033"/>
    </source>
</evidence>
<sequence length="167" mass="18209">MNAVVMGRNTWESIPARFRPLARRVNVVVSRNAGYQLHEADAPAEGRVALLEHDLGAALHALEGPSSAPVHRRFVIGGASLYAEALALPVSARAPFVDRVLLTRILSPAFEGCDVFMPEFIGGAGWRRASHDELEAWAGFDVAKGVQQEKGVDYEFQMWVRDVAGLS</sequence>
<evidence type="ECO:0000313" key="1">
    <source>
        <dbReference type="EMBL" id="KAI0039566.1"/>
    </source>
</evidence>
<proteinExistence type="predicted"/>
<accession>A0ACB8R5Z1</accession>
<protein>
    <submittedName>
        <fullName evidence="1">Dihydrofolate reductase</fullName>
    </submittedName>
</protein>
<name>A0ACB8R5Z1_9AGAM</name>
<dbReference type="EMBL" id="MU276288">
    <property type="protein sequence ID" value="KAI0039566.1"/>
    <property type="molecule type" value="Genomic_DNA"/>
</dbReference>
<reference evidence="1" key="1">
    <citation type="submission" date="2021-02" db="EMBL/GenBank/DDBJ databases">
        <authorList>
            <consortium name="DOE Joint Genome Institute"/>
            <person name="Ahrendt S."/>
            <person name="Looney B.P."/>
            <person name="Miyauchi S."/>
            <person name="Morin E."/>
            <person name="Drula E."/>
            <person name="Courty P.E."/>
            <person name="Chicoki N."/>
            <person name="Fauchery L."/>
            <person name="Kohler A."/>
            <person name="Kuo A."/>
            <person name="Labutti K."/>
            <person name="Pangilinan J."/>
            <person name="Lipzen A."/>
            <person name="Riley R."/>
            <person name="Andreopoulos W."/>
            <person name="He G."/>
            <person name="Johnson J."/>
            <person name="Barry K.W."/>
            <person name="Grigoriev I.V."/>
            <person name="Nagy L."/>
            <person name="Hibbett D."/>
            <person name="Henrissat B."/>
            <person name="Matheny P.B."/>
            <person name="Labbe J."/>
            <person name="Martin F."/>
        </authorList>
    </citation>
    <scope>NUCLEOTIDE SEQUENCE</scope>
    <source>
        <strain evidence="1">FP105234-sp</strain>
    </source>
</reference>
<keyword evidence="2" id="KW-1185">Reference proteome</keyword>
<gene>
    <name evidence="1" type="ORF">FA95DRAFT_1567099</name>
</gene>
<dbReference type="Proteomes" id="UP000814033">
    <property type="component" value="Unassembled WGS sequence"/>
</dbReference>